<sequence length="164" mass="19462">MNSKIKKYIKETIKYTVIFVIVLNIVSYYKSLDLNKEKLNIQEFKLLNNEKYLIDKEKPLLIHFWATWCPICELEASNIEKVSKNYQVITIATQSGNEKEIKKYLEKNNLTFKVVNDEDGFLTKQFNIKAFPTTFIYDKNQNLNFSEVGYTSTLGLYLRMWWSN</sequence>
<dbReference type="InterPro" id="IPR036249">
    <property type="entry name" value="Thioredoxin-like_sf"/>
</dbReference>
<reference evidence="3 4" key="1">
    <citation type="submission" date="2017-09" db="EMBL/GenBank/DDBJ databases">
        <title>Genomics of the genus Arcobacter.</title>
        <authorList>
            <person name="Perez-Cataluna A."/>
            <person name="Figueras M.J."/>
            <person name="Salas-Masso N."/>
        </authorList>
    </citation>
    <scope>NUCLEOTIDE SEQUENCE [LARGE SCALE GENOMIC DNA]</scope>
    <source>
        <strain evidence="3 4">F156-34</strain>
    </source>
</reference>
<name>A0A4Q1AVR3_9BACT</name>
<dbReference type="PANTHER" id="PTHR42852:SF17">
    <property type="entry name" value="THIOREDOXIN-LIKE PROTEIN HI_1115"/>
    <property type="match status" value="1"/>
</dbReference>
<accession>A0A4Q1AVR3</accession>
<dbReference type="SUPFAM" id="SSF52833">
    <property type="entry name" value="Thioredoxin-like"/>
    <property type="match status" value="1"/>
</dbReference>
<dbReference type="EMBL" id="NXIE01000001">
    <property type="protein sequence ID" value="RXK14135.1"/>
    <property type="molecule type" value="Genomic_DNA"/>
</dbReference>
<dbReference type="GO" id="GO:0016209">
    <property type="term" value="F:antioxidant activity"/>
    <property type="evidence" value="ECO:0007669"/>
    <property type="project" value="InterPro"/>
</dbReference>
<comment type="caution">
    <text evidence="3">The sequence shown here is derived from an EMBL/GenBank/DDBJ whole genome shotgun (WGS) entry which is preliminary data.</text>
</comment>
<protein>
    <submittedName>
        <fullName evidence="3">Protein disulfide oxidoreductase</fullName>
    </submittedName>
</protein>
<keyword evidence="1" id="KW-0812">Transmembrane</keyword>
<evidence type="ECO:0000256" key="1">
    <source>
        <dbReference type="SAM" id="Phobius"/>
    </source>
</evidence>
<dbReference type="Gene3D" id="3.40.30.10">
    <property type="entry name" value="Glutaredoxin"/>
    <property type="match status" value="1"/>
</dbReference>
<dbReference type="Proteomes" id="UP000289718">
    <property type="component" value="Unassembled WGS sequence"/>
</dbReference>
<dbReference type="AlphaFoldDB" id="A0A4Q1AVR3"/>
<feature type="transmembrane region" description="Helical" evidence="1">
    <location>
        <begin position="12"/>
        <end position="29"/>
    </location>
</feature>
<dbReference type="GO" id="GO:0016491">
    <property type="term" value="F:oxidoreductase activity"/>
    <property type="evidence" value="ECO:0007669"/>
    <property type="project" value="InterPro"/>
</dbReference>
<evidence type="ECO:0000259" key="2">
    <source>
        <dbReference type="PROSITE" id="PS51352"/>
    </source>
</evidence>
<dbReference type="InterPro" id="IPR000866">
    <property type="entry name" value="AhpC/TSA"/>
</dbReference>
<dbReference type="InterPro" id="IPR050553">
    <property type="entry name" value="Thioredoxin_ResA/DsbE_sf"/>
</dbReference>
<organism evidence="3 4">
    <name type="scientific">Halarcobacter mediterraneus</name>
    <dbReference type="NCBI Taxonomy" id="2023153"/>
    <lineage>
        <taxon>Bacteria</taxon>
        <taxon>Pseudomonadati</taxon>
        <taxon>Campylobacterota</taxon>
        <taxon>Epsilonproteobacteria</taxon>
        <taxon>Campylobacterales</taxon>
        <taxon>Arcobacteraceae</taxon>
        <taxon>Halarcobacter</taxon>
    </lineage>
</organism>
<keyword evidence="1" id="KW-0472">Membrane</keyword>
<dbReference type="RefSeq" id="WP_129060247.1">
    <property type="nucleotide sequence ID" value="NZ_NXIE01000001.1"/>
</dbReference>
<evidence type="ECO:0000313" key="4">
    <source>
        <dbReference type="Proteomes" id="UP000289718"/>
    </source>
</evidence>
<keyword evidence="4" id="KW-1185">Reference proteome</keyword>
<feature type="domain" description="Thioredoxin" evidence="2">
    <location>
        <begin position="32"/>
        <end position="164"/>
    </location>
</feature>
<proteinExistence type="predicted"/>
<dbReference type="Pfam" id="PF00578">
    <property type="entry name" value="AhpC-TSA"/>
    <property type="match status" value="1"/>
</dbReference>
<dbReference type="OrthoDB" id="9813820at2"/>
<dbReference type="PANTHER" id="PTHR42852">
    <property type="entry name" value="THIOL:DISULFIDE INTERCHANGE PROTEIN DSBE"/>
    <property type="match status" value="1"/>
</dbReference>
<keyword evidence="1" id="KW-1133">Transmembrane helix</keyword>
<gene>
    <name evidence="3" type="ORF">CP965_01420</name>
</gene>
<dbReference type="PROSITE" id="PS51352">
    <property type="entry name" value="THIOREDOXIN_2"/>
    <property type="match status" value="1"/>
</dbReference>
<evidence type="ECO:0000313" key="3">
    <source>
        <dbReference type="EMBL" id="RXK14135.1"/>
    </source>
</evidence>
<dbReference type="InterPro" id="IPR013766">
    <property type="entry name" value="Thioredoxin_domain"/>
</dbReference>